<dbReference type="Gene3D" id="3.40.50.300">
    <property type="entry name" value="P-loop containing nucleotide triphosphate hydrolases"/>
    <property type="match status" value="1"/>
</dbReference>
<dbReference type="Pfam" id="PF05190">
    <property type="entry name" value="MutS_IV"/>
    <property type="match status" value="1"/>
</dbReference>
<dbReference type="PROSITE" id="PS00486">
    <property type="entry name" value="DNA_MISMATCH_REPAIR_2"/>
    <property type="match status" value="1"/>
</dbReference>
<dbReference type="PANTHER" id="PTHR11361">
    <property type="entry name" value="DNA MISMATCH REPAIR PROTEIN MUTS FAMILY MEMBER"/>
    <property type="match status" value="1"/>
</dbReference>
<dbReference type="GO" id="GO:0006298">
    <property type="term" value="P:mismatch repair"/>
    <property type="evidence" value="ECO:0007669"/>
    <property type="project" value="InterPro"/>
</dbReference>
<evidence type="ECO:0000313" key="7">
    <source>
        <dbReference type="EMBL" id="CCH46636.1"/>
    </source>
</evidence>
<dbReference type="GO" id="GO:0140664">
    <property type="term" value="F:ATP-dependent DNA damage sensor activity"/>
    <property type="evidence" value="ECO:0007669"/>
    <property type="project" value="InterPro"/>
</dbReference>
<evidence type="ECO:0000256" key="1">
    <source>
        <dbReference type="ARBA" id="ARBA00006271"/>
    </source>
</evidence>
<reference evidence="7 8" key="1">
    <citation type="journal article" date="2012" name="Eukaryot. Cell">
        <title>Draft genome sequence of Wickerhamomyces ciferrii NRRL Y-1031 F-60-10.</title>
        <authorList>
            <person name="Schneider J."/>
            <person name="Andrea H."/>
            <person name="Blom J."/>
            <person name="Jaenicke S."/>
            <person name="Ruckert C."/>
            <person name="Schorsch C."/>
            <person name="Szczepanowski R."/>
            <person name="Farwick M."/>
            <person name="Goesmann A."/>
            <person name="Puhler A."/>
            <person name="Schaffer S."/>
            <person name="Tauch A."/>
            <person name="Kohler T."/>
            <person name="Brinkrolf K."/>
        </authorList>
    </citation>
    <scope>NUCLEOTIDE SEQUENCE [LARGE SCALE GENOMIC DNA]</scope>
    <source>
        <strain evidence="8">ATCC 14091 / BCRC 22168 / CBS 111 / JCM 3599 / NBRC 0793 / NRRL Y-1031 F-60-10</strain>
    </source>
</reference>
<dbReference type="InterPro" id="IPR036187">
    <property type="entry name" value="DNA_mismatch_repair_MutS_sf"/>
</dbReference>
<gene>
    <name evidence="7" type="ORF">BN7_6231</name>
</gene>
<accession>K0KTX7</accession>
<dbReference type="InParanoid" id="K0KTX7"/>
<dbReference type="PANTHER" id="PTHR11361:SF21">
    <property type="entry name" value="MUTS PROTEIN HOMOLOG 4"/>
    <property type="match status" value="1"/>
</dbReference>
<dbReference type="InterPro" id="IPR036678">
    <property type="entry name" value="MutS_con_dom_sf"/>
</dbReference>
<protein>
    <submittedName>
        <fullName evidence="7">DNA mismatch repair protein</fullName>
    </submittedName>
</protein>
<keyword evidence="4" id="KW-0238">DNA-binding</keyword>
<dbReference type="InterPro" id="IPR007861">
    <property type="entry name" value="DNA_mismatch_repair_MutS_clamp"/>
</dbReference>
<dbReference type="Gene3D" id="1.10.1420.10">
    <property type="match status" value="2"/>
</dbReference>
<dbReference type="SMART" id="SM00533">
    <property type="entry name" value="MUTSd"/>
    <property type="match status" value="1"/>
</dbReference>
<dbReference type="InterPro" id="IPR011184">
    <property type="entry name" value="DNA_mismatch_repair_Msh2"/>
</dbReference>
<evidence type="ECO:0000259" key="6">
    <source>
        <dbReference type="PROSITE" id="PS00486"/>
    </source>
</evidence>
<dbReference type="SUPFAM" id="SSF52540">
    <property type="entry name" value="P-loop containing nucleoside triphosphate hydrolases"/>
    <property type="match status" value="1"/>
</dbReference>
<dbReference type="GO" id="GO:0005524">
    <property type="term" value="F:ATP binding"/>
    <property type="evidence" value="ECO:0007669"/>
    <property type="project" value="UniProtKB-KW"/>
</dbReference>
<keyword evidence="3" id="KW-0067">ATP-binding</keyword>
<dbReference type="InterPro" id="IPR000432">
    <property type="entry name" value="DNA_mismatch_repair_MutS_C"/>
</dbReference>
<dbReference type="HOGENOM" id="CLU_002472_7_3_1"/>
<dbReference type="STRING" id="1206466.K0KTX7"/>
<dbReference type="GO" id="GO:0007131">
    <property type="term" value="P:reciprocal meiotic recombination"/>
    <property type="evidence" value="ECO:0007669"/>
    <property type="project" value="TreeGrafter"/>
</dbReference>
<dbReference type="GO" id="GO:0005634">
    <property type="term" value="C:nucleus"/>
    <property type="evidence" value="ECO:0007669"/>
    <property type="project" value="TreeGrafter"/>
</dbReference>
<dbReference type="EMBL" id="CAIF01000257">
    <property type="protein sequence ID" value="CCH46636.1"/>
    <property type="molecule type" value="Genomic_DNA"/>
</dbReference>
<evidence type="ECO:0000256" key="2">
    <source>
        <dbReference type="ARBA" id="ARBA00022741"/>
    </source>
</evidence>
<dbReference type="InterPro" id="IPR007696">
    <property type="entry name" value="DNA_mismatch_repair_MutS_core"/>
</dbReference>
<dbReference type="GO" id="GO:0030983">
    <property type="term" value="F:mismatched DNA binding"/>
    <property type="evidence" value="ECO:0007669"/>
    <property type="project" value="InterPro"/>
</dbReference>
<proteinExistence type="inferred from homology"/>
<evidence type="ECO:0000256" key="4">
    <source>
        <dbReference type="ARBA" id="ARBA00023125"/>
    </source>
</evidence>
<dbReference type="InterPro" id="IPR007860">
    <property type="entry name" value="DNA_mmatch_repair_MutS_con_dom"/>
</dbReference>
<dbReference type="SUPFAM" id="SSF48334">
    <property type="entry name" value="DNA repair protein MutS, domain III"/>
    <property type="match status" value="1"/>
</dbReference>
<dbReference type="PIRSF" id="PIRSF005813">
    <property type="entry name" value="MSH2"/>
    <property type="match status" value="1"/>
</dbReference>
<dbReference type="Pfam" id="PF00488">
    <property type="entry name" value="MutS_V"/>
    <property type="match status" value="1"/>
</dbReference>
<dbReference type="Gene3D" id="3.30.420.110">
    <property type="entry name" value="MutS, connector domain"/>
    <property type="match status" value="1"/>
</dbReference>
<dbReference type="FunCoup" id="K0KTX7">
    <property type="interactions" value="372"/>
</dbReference>
<dbReference type="Pfam" id="PF05192">
    <property type="entry name" value="MutS_III"/>
    <property type="match status" value="1"/>
</dbReference>
<dbReference type="InterPro" id="IPR045076">
    <property type="entry name" value="MutS"/>
</dbReference>
<dbReference type="InterPro" id="IPR027417">
    <property type="entry name" value="P-loop_NTPase"/>
</dbReference>
<dbReference type="Pfam" id="PF05188">
    <property type="entry name" value="MutS_II"/>
    <property type="match status" value="1"/>
</dbReference>
<dbReference type="Proteomes" id="UP000009328">
    <property type="component" value="Unassembled WGS sequence"/>
</dbReference>
<comment type="similarity">
    <text evidence="1">Belongs to the DNA mismatch repair MutS family.</text>
</comment>
<dbReference type="SUPFAM" id="SSF53150">
    <property type="entry name" value="DNA repair protein MutS, domain II"/>
    <property type="match status" value="1"/>
</dbReference>
<keyword evidence="5" id="KW-0469">Meiosis</keyword>
<dbReference type="AlphaFoldDB" id="K0KTX7"/>
<evidence type="ECO:0000313" key="8">
    <source>
        <dbReference type="Proteomes" id="UP000009328"/>
    </source>
</evidence>
<dbReference type="eggNOG" id="KOG0220">
    <property type="taxonomic scope" value="Eukaryota"/>
</dbReference>
<organism evidence="7 8">
    <name type="scientific">Wickerhamomyces ciferrii (strain ATCC 14091 / BCRC 22168 / CBS 111 / JCM 3599 / NBRC 0793 / NRRL Y-1031 F-60-10)</name>
    <name type="common">Yeast</name>
    <name type="synonym">Pichia ciferrii</name>
    <dbReference type="NCBI Taxonomy" id="1206466"/>
    <lineage>
        <taxon>Eukaryota</taxon>
        <taxon>Fungi</taxon>
        <taxon>Dikarya</taxon>
        <taxon>Ascomycota</taxon>
        <taxon>Saccharomycotina</taxon>
        <taxon>Saccharomycetes</taxon>
        <taxon>Phaffomycetales</taxon>
        <taxon>Wickerhamomycetaceae</taxon>
        <taxon>Wickerhamomyces</taxon>
    </lineage>
</organism>
<comment type="caution">
    <text evidence="7">The sequence shown here is derived from an EMBL/GenBank/DDBJ whole genome shotgun (WGS) entry which is preliminary data.</text>
</comment>
<evidence type="ECO:0000256" key="3">
    <source>
        <dbReference type="ARBA" id="ARBA00022840"/>
    </source>
</evidence>
<keyword evidence="8" id="KW-1185">Reference proteome</keyword>
<evidence type="ECO:0000256" key="5">
    <source>
        <dbReference type="ARBA" id="ARBA00023254"/>
    </source>
</evidence>
<feature type="domain" description="DNA mismatch repair proteins mutS family" evidence="6">
    <location>
        <begin position="634"/>
        <end position="650"/>
    </location>
</feature>
<name>K0KTX7_WICCF</name>
<keyword evidence="2" id="KW-0547">Nucleotide-binding</keyword>
<dbReference type="SMART" id="SM00534">
    <property type="entry name" value="MUTSac"/>
    <property type="match status" value="1"/>
</dbReference>
<sequence length="794" mass="89211">MVLSAFLSSRAEQTGGSSRLISEPCQSQCRTAVASRAANTIICSVFEDKNKLEVKVGLAFINLGTGEIILSEILDSQTYVRTIHKLQVFDPNEVLVPAQSLRPSPNKMAVILGSNLDESVKINGVEKKHYSESYGLESIEEMAFEKDVNYLKEVLDEKIYALRALAGGLRYLKLSSKWKNIEFRQYRFRYEVPESTMFIDSTTIKSLELLENLEDKHGTSLYKFLNSTKTKMGERTLKNNILQPLTDKGSIVMRSGAVKELMEKNAVLLDVRLLLKDLQDLDKLFALLLMKKGSGTEATHLVNQVILFKQAAVTAQKISQLLEGTTSPLLQQIQDICGDPGITEVKDIIDECINEDCNWASGPLDLRNQRMYAVKAGRNGLIDISRQAYKASVDQILQYIEEVNEAHENLQIEQSYNSRRGFFLKVQQLDESELPEVFINTKSKKTYKETTTLELVKANARLDDIAAEILMLSENVLDDLTNEIVNYLPVLFMTSEALAILDLLQSFAETSLQWDYIVPEITGILTIRSAKHPILQKMIPNFIPNAICSVQETSRFQVITGTNMSGKSVYMKQVSILVIMAQMGCLVPAEYASFPLYNNLRARLCVDNFATTSSSFTTEMNEILCVIEDADEKSLIIIDELGRGSSLNDGFTISLAICEHLLNTNATIFLSTHFHKLSKIMGTKQGVLQNHMSSSASQNGTLKMNYRITSGIIDIRRYGVKIATKFFDQDVINRAYEISKKLEELSADVNSIDEVQLAKERKILNLVKILQYAVEHDEVSRPVLLLIQDEFLAE</sequence>